<dbReference type="Proteomes" id="UP000320461">
    <property type="component" value="Unassembled WGS sequence"/>
</dbReference>
<keyword evidence="2" id="KW-1185">Reference proteome</keyword>
<evidence type="ECO:0000313" key="2">
    <source>
        <dbReference type="Proteomes" id="UP000320461"/>
    </source>
</evidence>
<organism evidence="1 2">
    <name type="scientific">Cellulomonas gelida</name>
    <dbReference type="NCBI Taxonomy" id="1712"/>
    <lineage>
        <taxon>Bacteria</taxon>
        <taxon>Bacillati</taxon>
        <taxon>Actinomycetota</taxon>
        <taxon>Actinomycetes</taxon>
        <taxon>Micrococcales</taxon>
        <taxon>Cellulomonadaceae</taxon>
        <taxon>Cellulomonas</taxon>
    </lineage>
</organism>
<evidence type="ECO:0000313" key="1">
    <source>
        <dbReference type="EMBL" id="GEA84397.1"/>
    </source>
</evidence>
<accession>A0A4Y3KK51</accession>
<protein>
    <recommendedName>
        <fullName evidence="3">Helix-turn-helix domain-containing protein</fullName>
    </recommendedName>
</protein>
<comment type="caution">
    <text evidence="1">The sequence shown here is derived from an EMBL/GenBank/DDBJ whole genome shotgun (WGS) entry which is preliminary data.</text>
</comment>
<gene>
    <name evidence="1" type="ORF">CGE01nite_16480</name>
</gene>
<dbReference type="EMBL" id="BJLQ01000014">
    <property type="protein sequence ID" value="GEA84397.1"/>
    <property type="molecule type" value="Genomic_DNA"/>
</dbReference>
<dbReference type="OrthoDB" id="5149653at2"/>
<name>A0A4Y3KK51_9CELL</name>
<dbReference type="AlphaFoldDB" id="A0A4Y3KK51"/>
<proteinExistence type="predicted"/>
<evidence type="ECO:0008006" key="3">
    <source>
        <dbReference type="Google" id="ProtNLM"/>
    </source>
</evidence>
<reference evidence="1 2" key="1">
    <citation type="submission" date="2019-06" db="EMBL/GenBank/DDBJ databases">
        <title>Whole genome shotgun sequence of Cellulomonas gelida NBRC 3748.</title>
        <authorList>
            <person name="Hosoyama A."/>
            <person name="Uohara A."/>
            <person name="Ohji S."/>
            <person name="Ichikawa N."/>
        </authorList>
    </citation>
    <scope>NUCLEOTIDE SEQUENCE [LARGE SCALE GENOMIC DNA]</scope>
    <source>
        <strain evidence="1 2">NBRC 3748</strain>
    </source>
</reference>
<sequence length="71" mass="7445">MTTLITLARVAYSLAGAVEATGISSDTIRAAVADGTLVAHYVGEKASKPVFRAVELDAWIASLPTERGARR</sequence>
<dbReference type="RefSeq" id="WP_141370188.1">
    <property type="nucleotide sequence ID" value="NZ_BJLQ01000014.1"/>
</dbReference>